<dbReference type="RefSeq" id="WP_267624121.1">
    <property type="nucleotide sequence ID" value="NZ_JAODIW010000008.1"/>
</dbReference>
<name>A0ABD5PC12_9EURY</name>
<dbReference type="PANTHER" id="PTHR36510:SF3">
    <property type="entry name" value="CONSERVED PROTEIN"/>
    <property type="match status" value="1"/>
</dbReference>
<reference evidence="1 2" key="1">
    <citation type="journal article" date="2019" name="Int. J. Syst. Evol. Microbiol.">
        <title>The Global Catalogue of Microorganisms (GCM) 10K type strain sequencing project: providing services to taxonomists for standard genome sequencing and annotation.</title>
        <authorList>
            <consortium name="The Broad Institute Genomics Platform"/>
            <consortium name="The Broad Institute Genome Sequencing Center for Infectious Disease"/>
            <person name="Wu L."/>
            <person name="Ma J."/>
        </authorList>
    </citation>
    <scope>NUCLEOTIDE SEQUENCE [LARGE SCALE GENOMIC DNA]</scope>
    <source>
        <strain evidence="1 2">CGMCC 1.12553</strain>
    </source>
</reference>
<dbReference type="EMBL" id="JBHSDS010000006">
    <property type="protein sequence ID" value="MFC4358229.1"/>
    <property type="molecule type" value="Genomic_DNA"/>
</dbReference>
<dbReference type="Proteomes" id="UP001595921">
    <property type="component" value="Unassembled WGS sequence"/>
</dbReference>
<sequence>MDPATAVRRTRRAAAHREFRSRVATQATTLREAFARGRFEGGFVVGLELEGYAVGDDGRLTRVPESVFDGPAARELGRHNTELNTPATPFDSAGLDEQATALETRVAAVDRALAASDRRFVTDGMWTTPPPEGAVAYLTDVRHENGFGLATNVSPDARYHALDADIVAHGPVELDVAGCRRRFPSILVESLATSMQIHVQVPTDDFVRYFGAALRTVGPVVALAANAPFLPPGLYDDGVDPETVLTGPVELRVPVFESMNVCEPGKVRFPGDLGAPVDALDRLVADRPCAPYLREWVTDGPRRGFADDCWELLHKQGTCWRWVRTVLGPEGPRIEYRPLAAQPSVADVVGFQALVAGLLHGVVATDHPLSTVPWTAARDSFYAAVRDGLDADLAWVTRDGDRTDDPEVVYEELFALARRGLEDRGLGSDSVDDLLAPVETRWETRMTPATWKRREVGRRLDDGDDFVTAVEGMQREYIGRSGGGEPFVAWAG</sequence>
<protein>
    <recommendedName>
        <fullName evidence="3">Glutamate--cysteine ligase</fullName>
    </recommendedName>
</protein>
<dbReference type="Gene3D" id="3.30.590.20">
    <property type="match status" value="1"/>
</dbReference>
<comment type="caution">
    <text evidence="1">The sequence shown here is derived from an EMBL/GenBank/DDBJ whole genome shotgun (WGS) entry which is preliminary data.</text>
</comment>
<dbReference type="InterPro" id="IPR050141">
    <property type="entry name" value="GCL_type2/YbdK_subfam"/>
</dbReference>
<dbReference type="Pfam" id="PF04107">
    <property type="entry name" value="GCS2"/>
    <property type="match status" value="1"/>
</dbReference>
<dbReference type="SUPFAM" id="SSF55931">
    <property type="entry name" value="Glutamine synthetase/guanido kinase"/>
    <property type="match status" value="1"/>
</dbReference>
<dbReference type="PANTHER" id="PTHR36510">
    <property type="entry name" value="GLUTAMATE--CYSTEINE LIGASE 2-RELATED"/>
    <property type="match status" value="1"/>
</dbReference>
<dbReference type="InterPro" id="IPR006336">
    <property type="entry name" value="GCS2"/>
</dbReference>
<evidence type="ECO:0000313" key="2">
    <source>
        <dbReference type="Proteomes" id="UP001595921"/>
    </source>
</evidence>
<keyword evidence="2" id="KW-1185">Reference proteome</keyword>
<evidence type="ECO:0008006" key="3">
    <source>
        <dbReference type="Google" id="ProtNLM"/>
    </source>
</evidence>
<organism evidence="1 2">
    <name type="scientific">Halobium salinum</name>
    <dbReference type="NCBI Taxonomy" id="1364940"/>
    <lineage>
        <taxon>Archaea</taxon>
        <taxon>Methanobacteriati</taxon>
        <taxon>Methanobacteriota</taxon>
        <taxon>Stenosarchaea group</taxon>
        <taxon>Halobacteria</taxon>
        <taxon>Halobacteriales</taxon>
        <taxon>Haloferacaceae</taxon>
        <taxon>Halobium</taxon>
    </lineage>
</organism>
<dbReference type="InterPro" id="IPR014746">
    <property type="entry name" value="Gln_synth/guanido_kin_cat_dom"/>
</dbReference>
<dbReference type="AlphaFoldDB" id="A0ABD5PC12"/>
<proteinExistence type="predicted"/>
<accession>A0ABD5PC12</accession>
<gene>
    <name evidence="1" type="ORF">ACFO0N_09745</name>
</gene>
<evidence type="ECO:0000313" key="1">
    <source>
        <dbReference type="EMBL" id="MFC4358229.1"/>
    </source>
</evidence>